<sequence length="69" mass="7895">MNKQKVTKRVYLTPFIEVCNMNNESPLLANSPVTGGHNDAVDDETLNAKEFNFDDDYGIWQDSNEQQED</sequence>
<dbReference type="EMBL" id="JNGW01000136">
    <property type="protein sequence ID" value="KDR50844.1"/>
    <property type="molecule type" value="Genomic_DNA"/>
</dbReference>
<evidence type="ECO:0000313" key="2">
    <source>
        <dbReference type="Proteomes" id="UP000027442"/>
    </source>
</evidence>
<keyword evidence="2" id="KW-1185">Reference proteome</keyword>
<accession>A0A069QFP2</accession>
<dbReference type="PATRIC" id="fig|1122985.7.peg.3189"/>
<dbReference type="RefSeq" id="WP_009234994.1">
    <property type="nucleotide sequence ID" value="NZ_KB899215.1"/>
</dbReference>
<gene>
    <name evidence="1" type="ORF">HMPREF1991_03085</name>
</gene>
<evidence type="ECO:0000313" key="1">
    <source>
        <dbReference type="EMBL" id="KDR50844.1"/>
    </source>
</evidence>
<proteinExistence type="predicted"/>
<dbReference type="Proteomes" id="UP000027442">
    <property type="component" value="Unassembled WGS sequence"/>
</dbReference>
<comment type="caution">
    <text evidence="1">The sequence shown here is derived from an EMBL/GenBank/DDBJ whole genome shotgun (WGS) entry which is preliminary data.</text>
</comment>
<dbReference type="AlphaFoldDB" id="A0A069QFP2"/>
<name>A0A069QFP2_HOYLO</name>
<protein>
    <submittedName>
        <fullName evidence="1">Uncharacterized protein</fullName>
    </submittedName>
</protein>
<reference evidence="1 2" key="1">
    <citation type="submission" date="2013-08" db="EMBL/GenBank/DDBJ databases">
        <authorList>
            <person name="Weinstock G."/>
            <person name="Sodergren E."/>
            <person name="Wylie T."/>
            <person name="Fulton L."/>
            <person name="Fulton R."/>
            <person name="Fronick C."/>
            <person name="O'Laughlin M."/>
            <person name="Godfrey J."/>
            <person name="Miner T."/>
            <person name="Herter B."/>
            <person name="Appelbaum E."/>
            <person name="Cordes M."/>
            <person name="Lek S."/>
            <person name="Wollam A."/>
            <person name="Pepin K.H."/>
            <person name="Palsikar V.B."/>
            <person name="Mitreva M."/>
            <person name="Wilson R.K."/>
        </authorList>
    </citation>
    <scope>NUCLEOTIDE SEQUENCE [LARGE SCALE GENOMIC DNA]</scope>
    <source>
        <strain evidence="1 2">ATCC 15930</strain>
    </source>
</reference>
<dbReference type="HOGENOM" id="CLU_2772451_0_0_10"/>
<organism evidence="1 2">
    <name type="scientific">Hoylesella loescheii DSM 19665 = JCM 12249 = ATCC 15930</name>
    <dbReference type="NCBI Taxonomy" id="1122985"/>
    <lineage>
        <taxon>Bacteria</taxon>
        <taxon>Pseudomonadati</taxon>
        <taxon>Bacteroidota</taxon>
        <taxon>Bacteroidia</taxon>
        <taxon>Bacteroidales</taxon>
        <taxon>Prevotellaceae</taxon>
        <taxon>Hoylesella</taxon>
    </lineage>
</organism>